<dbReference type="EMBL" id="LFMI01000293">
    <property type="protein sequence ID" value="OTA02217.1"/>
    <property type="molecule type" value="Genomic_DNA"/>
</dbReference>
<comment type="caution">
    <text evidence="1">The sequence shown here is derived from an EMBL/GenBank/DDBJ whole genome shotgun (WGS) entry which is preliminary data.</text>
</comment>
<keyword evidence="2" id="KW-1185">Reference proteome</keyword>
<dbReference type="Proteomes" id="UP000219286">
    <property type="component" value="Unassembled WGS sequence"/>
</dbReference>
<dbReference type="OrthoDB" id="4156714at2759"/>
<sequence>MSTHVENMDNVVHTLRDDLKQAEIRVAALGKTVAENEAIITQANSTAVSRLASNVSREFTDDMIREALKKFFQTEFFSWCADVCADRIEQENAALHMLLDAGIINASRNYLNGPEYLRFKVNTPDGSGLLALLQAALGTRLCDLYLNDAYFLAQELPMNRDGRWMLSQFEQHLSHTQLDAATDWRVGIVQCLDKAVPITDHYVLREVDRFVEQYRFLLSNDQFDNEARKDLIRIFADFASLALKIWKSRANVQWCGMRGFDRVCFDLGNPSVEVDSSLASTMGQRLNGRPIGLIIRPAIWSNSLSKNGTVKQVLWLKALAWVSGEEDLMDSMALI</sequence>
<proteinExistence type="predicted"/>
<protein>
    <submittedName>
        <fullName evidence="1">Uncharacterized protein</fullName>
    </submittedName>
</protein>
<reference evidence="1 2" key="1">
    <citation type="journal article" date="2015" name="Genome Announc.">
        <title>Genome sequence and annotation of Trichoderma parareesei, the ancestor of the cellulase producer Trichoderma reesei.</title>
        <authorList>
            <person name="Yang D."/>
            <person name="Pomraning K."/>
            <person name="Kopchinskiy A."/>
            <person name="Karimi Aghcheh R."/>
            <person name="Atanasova L."/>
            <person name="Chenthamara K."/>
            <person name="Baker S.E."/>
            <person name="Zhang R."/>
            <person name="Shen Q."/>
            <person name="Freitag M."/>
            <person name="Kubicek C.P."/>
            <person name="Druzhinina I.S."/>
        </authorList>
    </citation>
    <scope>NUCLEOTIDE SEQUENCE [LARGE SCALE GENOMIC DNA]</scope>
    <source>
        <strain evidence="1 2">CBS 125925</strain>
    </source>
</reference>
<organism evidence="1 2">
    <name type="scientific">Trichoderma parareesei</name>
    <name type="common">Filamentous fungus</name>
    <dbReference type="NCBI Taxonomy" id="858221"/>
    <lineage>
        <taxon>Eukaryota</taxon>
        <taxon>Fungi</taxon>
        <taxon>Dikarya</taxon>
        <taxon>Ascomycota</taxon>
        <taxon>Pezizomycotina</taxon>
        <taxon>Sordariomycetes</taxon>
        <taxon>Hypocreomycetidae</taxon>
        <taxon>Hypocreales</taxon>
        <taxon>Hypocreaceae</taxon>
        <taxon>Trichoderma</taxon>
    </lineage>
</organism>
<dbReference type="AlphaFoldDB" id="A0A2H2Z1E0"/>
<name>A0A2H2Z1E0_TRIPA</name>
<evidence type="ECO:0000313" key="1">
    <source>
        <dbReference type="EMBL" id="OTA02217.1"/>
    </source>
</evidence>
<accession>A0A2H2Z1E0</accession>
<evidence type="ECO:0000313" key="2">
    <source>
        <dbReference type="Proteomes" id="UP000219286"/>
    </source>
</evidence>
<gene>
    <name evidence="1" type="ORF">A9Z42_0025570</name>
</gene>